<feature type="non-terminal residue" evidence="1">
    <location>
        <position position="45"/>
    </location>
</feature>
<dbReference type="Proteomes" id="UP000076962">
    <property type="component" value="Unassembled WGS sequence"/>
</dbReference>
<accession>A0A176S497</accession>
<proteinExistence type="predicted"/>
<sequence>MRTVKIVYWHESDGFWLGYLQNHPDYFTQGETLDELKENLKDIFK</sequence>
<dbReference type="EMBL" id="LUTY01000760">
    <property type="protein sequence ID" value="OAD22757.1"/>
    <property type="molecule type" value="Genomic_DNA"/>
</dbReference>
<dbReference type="AlphaFoldDB" id="A0A176S497"/>
<dbReference type="Gene3D" id="3.30.160.250">
    <property type="match status" value="1"/>
</dbReference>
<gene>
    <name evidence="1" type="ORF">THIOM_001429</name>
</gene>
<protein>
    <submittedName>
        <fullName evidence="1">Uncharacterized protein family UPF0150 domain protein</fullName>
    </submittedName>
</protein>
<dbReference type="SUPFAM" id="SSF143100">
    <property type="entry name" value="TTHA1013/TTHA0281-like"/>
    <property type="match status" value="1"/>
</dbReference>
<comment type="caution">
    <text evidence="1">The sequence shown here is derived from an EMBL/GenBank/DDBJ whole genome shotgun (WGS) entry which is preliminary data.</text>
</comment>
<organism evidence="1 2">
    <name type="scientific">Candidatus Thiomargarita nelsonii</name>
    <dbReference type="NCBI Taxonomy" id="1003181"/>
    <lineage>
        <taxon>Bacteria</taxon>
        <taxon>Pseudomonadati</taxon>
        <taxon>Pseudomonadota</taxon>
        <taxon>Gammaproteobacteria</taxon>
        <taxon>Thiotrichales</taxon>
        <taxon>Thiotrichaceae</taxon>
        <taxon>Thiomargarita</taxon>
    </lineage>
</organism>
<reference evidence="1 2" key="1">
    <citation type="submission" date="2016-05" db="EMBL/GenBank/DDBJ databases">
        <title>Single-cell genome of chain-forming Candidatus Thiomargarita nelsonii and comparison to other large sulfur-oxidizing bacteria.</title>
        <authorList>
            <person name="Winkel M."/>
            <person name="Salman V."/>
            <person name="Woyke T."/>
            <person name="Schulz-Vogt H."/>
            <person name="Richter M."/>
            <person name="Flood B."/>
            <person name="Bailey J."/>
            <person name="Amann R."/>
            <person name="Mussmann M."/>
        </authorList>
    </citation>
    <scope>NUCLEOTIDE SEQUENCE [LARGE SCALE GENOMIC DNA]</scope>
    <source>
        <strain evidence="1 2">THI036</strain>
    </source>
</reference>
<name>A0A176S497_9GAMM</name>
<keyword evidence="2" id="KW-1185">Reference proteome</keyword>
<evidence type="ECO:0000313" key="1">
    <source>
        <dbReference type="EMBL" id="OAD22757.1"/>
    </source>
</evidence>
<evidence type="ECO:0000313" key="2">
    <source>
        <dbReference type="Proteomes" id="UP000076962"/>
    </source>
</evidence>
<dbReference type="InterPro" id="IPR035069">
    <property type="entry name" value="TTHA1013/TTHA0281-like"/>
</dbReference>